<dbReference type="CDD" id="cd00009">
    <property type="entry name" value="AAA"/>
    <property type="match status" value="1"/>
</dbReference>
<dbReference type="GO" id="GO:0005524">
    <property type="term" value="F:ATP binding"/>
    <property type="evidence" value="ECO:0007669"/>
    <property type="project" value="UniProtKB-KW"/>
</dbReference>
<dbReference type="GO" id="GO:0006355">
    <property type="term" value="P:regulation of DNA-templated transcription"/>
    <property type="evidence" value="ECO:0007669"/>
    <property type="project" value="InterPro"/>
</dbReference>
<dbReference type="Pfam" id="PF00158">
    <property type="entry name" value="Sigma54_activat"/>
    <property type="match status" value="1"/>
</dbReference>
<dbReference type="Proteomes" id="UP000463961">
    <property type="component" value="Chromosome"/>
</dbReference>
<evidence type="ECO:0000313" key="8">
    <source>
        <dbReference type="Proteomes" id="UP000463961"/>
    </source>
</evidence>
<dbReference type="GO" id="GO:0003677">
    <property type="term" value="F:DNA binding"/>
    <property type="evidence" value="ECO:0007669"/>
    <property type="project" value="UniProtKB-KW"/>
</dbReference>
<dbReference type="PROSITE" id="PS00688">
    <property type="entry name" value="SIGMA54_INTERACT_3"/>
    <property type="match status" value="1"/>
</dbReference>
<dbReference type="PROSITE" id="PS00676">
    <property type="entry name" value="SIGMA54_INTERACT_2"/>
    <property type="match status" value="1"/>
</dbReference>
<dbReference type="Gene3D" id="3.40.50.300">
    <property type="entry name" value="P-loop containing nucleotide triphosphate hydrolases"/>
    <property type="match status" value="1"/>
</dbReference>
<keyword evidence="3" id="KW-0805">Transcription regulation</keyword>
<evidence type="ECO:0000313" key="7">
    <source>
        <dbReference type="EMBL" id="BBU69793.1"/>
    </source>
</evidence>
<dbReference type="InterPro" id="IPR003593">
    <property type="entry name" value="AAA+_ATPase"/>
</dbReference>
<keyword evidence="8" id="KW-1185">Reference proteome</keyword>
<dbReference type="SUPFAM" id="SSF52540">
    <property type="entry name" value="P-loop containing nucleoside triphosphate hydrolases"/>
    <property type="match status" value="1"/>
</dbReference>
<dbReference type="InterPro" id="IPR035965">
    <property type="entry name" value="PAS-like_dom_sf"/>
</dbReference>
<dbReference type="Gene3D" id="3.30.450.20">
    <property type="entry name" value="PAS domain"/>
    <property type="match status" value="1"/>
</dbReference>
<dbReference type="PROSITE" id="PS00675">
    <property type="entry name" value="SIGMA54_INTERACT_1"/>
    <property type="match status" value="1"/>
</dbReference>
<keyword evidence="1" id="KW-0547">Nucleotide-binding</keyword>
<dbReference type="InterPro" id="IPR025943">
    <property type="entry name" value="Sigma_54_int_dom_ATP-bd_2"/>
</dbReference>
<evidence type="ECO:0000259" key="6">
    <source>
        <dbReference type="PROSITE" id="PS50045"/>
    </source>
</evidence>
<dbReference type="OrthoDB" id="9761705at2"/>
<keyword evidence="5" id="KW-0804">Transcription</keyword>
<dbReference type="InterPro" id="IPR025662">
    <property type="entry name" value="Sigma_54_int_dom_ATP-bd_1"/>
</dbReference>
<feature type="domain" description="Sigma-54 factor interaction" evidence="6">
    <location>
        <begin position="135"/>
        <end position="361"/>
    </location>
</feature>
<organism evidence="7 8">
    <name type="scientific">Fluviibacter phosphoraccumulans</name>
    <dbReference type="NCBI Taxonomy" id="1751046"/>
    <lineage>
        <taxon>Bacteria</taxon>
        <taxon>Pseudomonadati</taxon>
        <taxon>Pseudomonadota</taxon>
        <taxon>Betaproteobacteria</taxon>
        <taxon>Rhodocyclales</taxon>
        <taxon>Fluviibacteraceae</taxon>
        <taxon>Fluviibacter</taxon>
    </lineage>
</organism>
<proteinExistence type="predicted"/>
<evidence type="ECO:0000256" key="4">
    <source>
        <dbReference type="ARBA" id="ARBA00023125"/>
    </source>
</evidence>
<dbReference type="RefSeq" id="WP_162049529.1">
    <property type="nucleotide sequence ID" value="NZ_AP022345.1"/>
</dbReference>
<evidence type="ECO:0000256" key="2">
    <source>
        <dbReference type="ARBA" id="ARBA00022840"/>
    </source>
</evidence>
<evidence type="ECO:0000256" key="3">
    <source>
        <dbReference type="ARBA" id="ARBA00023015"/>
    </source>
</evidence>
<dbReference type="PROSITE" id="PS50045">
    <property type="entry name" value="SIGMA54_INTERACT_4"/>
    <property type="match status" value="1"/>
</dbReference>
<evidence type="ECO:0000256" key="1">
    <source>
        <dbReference type="ARBA" id="ARBA00022741"/>
    </source>
</evidence>
<dbReference type="AlphaFoldDB" id="A0A7R6RBP4"/>
<dbReference type="InterPro" id="IPR002078">
    <property type="entry name" value="Sigma_54_int"/>
</dbReference>
<accession>A0A7R6RBP4</accession>
<reference evidence="8" key="1">
    <citation type="submission" date="2020-01" db="EMBL/GenBank/DDBJ databases">
        <title>Phosphoaccumulans saitamaens gen. nov., sp. nov., a polyphosphate accumulating bacterium isolated from surface river water.</title>
        <authorList>
            <person name="Watanabe K."/>
            <person name="Suda W."/>
        </authorList>
    </citation>
    <scope>NUCLEOTIDE SEQUENCE [LARGE SCALE GENOMIC DNA]</scope>
    <source>
        <strain evidence="8">ICHIAU1</strain>
    </source>
</reference>
<evidence type="ECO:0000256" key="5">
    <source>
        <dbReference type="ARBA" id="ARBA00023163"/>
    </source>
</evidence>
<dbReference type="InterPro" id="IPR058031">
    <property type="entry name" value="AAA_lid_NorR"/>
</dbReference>
<dbReference type="InterPro" id="IPR025944">
    <property type="entry name" value="Sigma_54_int_dom_CS"/>
</dbReference>
<dbReference type="PANTHER" id="PTHR32071">
    <property type="entry name" value="TRANSCRIPTIONAL REGULATORY PROTEIN"/>
    <property type="match status" value="1"/>
</dbReference>
<dbReference type="SMART" id="SM00382">
    <property type="entry name" value="AAA"/>
    <property type="match status" value="1"/>
</dbReference>
<dbReference type="InterPro" id="IPR027417">
    <property type="entry name" value="P-loop_NTPase"/>
</dbReference>
<name>A0A7R6RBP4_9RHOO</name>
<dbReference type="EMBL" id="AP022345">
    <property type="protein sequence ID" value="BBU69793.1"/>
    <property type="molecule type" value="Genomic_DNA"/>
</dbReference>
<sequence>MALDNSPELLIQLVASLNEPHVLIDQSYVIRFANDAYLQLHNHSGIDSVVGQTCYAVSHGYSLPCDQSGESCPLSMSRESGTRERVVHIHRRAENDLYESIDLTPLKNKRGDIVFFLERLQPLQHFSPNSQREGLTGRSPMFLKMLDHLHRVAPTDTTVLIEGESGTGKELVARAIHDSSKRSLKPFITVDCTALPEALIESELFGHEKGAFTGAYALKRGLVEEADGGTLFLDEIGDIPIGLQAKLLRFLESGTYRRVGSNQLRHANVRLLSATHRPLKKLVENGEFRNDLYYRISTFPLSVPSLRERRDDLPVLITSLLRRIESGITYRVSDQALKLLNAYSFPGNIRELKNILERSVLLCDGKTIKPCHLSIDLASVSQNNERQVDALGRTFKPDEEIGVLLSLGLTKRQIAMKLGVSERTVYRILRSLQ</sequence>
<protein>
    <submittedName>
        <fullName evidence="7">Sigma-54-dependent Fis family transcriptional regulator</fullName>
    </submittedName>
</protein>
<dbReference type="Pfam" id="PF25601">
    <property type="entry name" value="AAA_lid_14"/>
    <property type="match status" value="1"/>
</dbReference>
<keyword evidence="2" id="KW-0067">ATP-binding</keyword>
<gene>
    <name evidence="7" type="ORF">ICHIAU1_20760</name>
</gene>
<keyword evidence="4" id="KW-0238">DNA-binding</keyword>
<dbReference type="FunFam" id="3.40.50.300:FF:000006">
    <property type="entry name" value="DNA-binding transcriptional regulator NtrC"/>
    <property type="match status" value="1"/>
</dbReference>
<dbReference type="Gene3D" id="1.10.8.60">
    <property type="match status" value="1"/>
</dbReference>
<dbReference type="SUPFAM" id="SSF55785">
    <property type="entry name" value="PYP-like sensor domain (PAS domain)"/>
    <property type="match status" value="1"/>
</dbReference>